<protein>
    <submittedName>
        <fullName evidence="1">Uncharacterized protein</fullName>
    </submittedName>
</protein>
<evidence type="ECO:0000313" key="1">
    <source>
        <dbReference type="EMBL" id="KAJ3474071.1"/>
    </source>
</evidence>
<dbReference type="EMBL" id="JANAKD010002279">
    <property type="protein sequence ID" value="KAJ3474071.1"/>
    <property type="molecule type" value="Genomic_DNA"/>
</dbReference>
<name>A0ACC1QEF3_9HYPO</name>
<organism evidence="1 2">
    <name type="scientific">Lecanicillium saksenae</name>
    <dbReference type="NCBI Taxonomy" id="468837"/>
    <lineage>
        <taxon>Eukaryota</taxon>
        <taxon>Fungi</taxon>
        <taxon>Dikarya</taxon>
        <taxon>Ascomycota</taxon>
        <taxon>Pezizomycotina</taxon>
        <taxon>Sordariomycetes</taxon>
        <taxon>Hypocreomycetidae</taxon>
        <taxon>Hypocreales</taxon>
        <taxon>Cordycipitaceae</taxon>
        <taxon>Lecanicillium</taxon>
    </lineage>
</organism>
<dbReference type="Proteomes" id="UP001148737">
    <property type="component" value="Unassembled WGS sequence"/>
</dbReference>
<keyword evidence="2" id="KW-1185">Reference proteome</keyword>
<reference evidence="1" key="1">
    <citation type="submission" date="2022-07" db="EMBL/GenBank/DDBJ databases">
        <title>Genome Sequence of Lecanicillium saksenae.</title>
        <authorList>
            <person name="Buettner E."/>
        </authorList>
    </citation>
    <scope>NUCLEOTIDE SEQUENCE</scope>
    <source>
        <strain evidence="1">VT-O1</strain>
    </source>
</reference>
<sequence>MGLFTFASETAQTVPMTTQPLVCPAPVLTADFDSCSVPGGIELWQDWGYYSPGICFIGYVALCTQTTAPSGGRPISIDETAVRCVPFGYDCNDKTADQRFATSLYNGITLSAPAFEIRWRSGDVKGQFTQPTSVPTKASESATFRSTRPTDSMHSPPTSLSSEAETGKEDRSGMSAGKIAGIVIGVGAAMCVIVAIVFIMQFRPKYGFIREKLSRKADRNVAEGGSAAAELADGTVAVVELHTDCHVRELDSNRPKQNDDRAAINSHPAELHGDSTARLEF</sequence>
<evidence type="ECO:0000313" key="2">
    <source>
        <dbReference type="Proteomes" id="UP001148737"/>
    </source>
</evidence>
<comment type="caution">
    <text evidence="1">The sequence shown here is derived from an EMBL/GenBank/DDBJ whole genome shotgun (WGS) entry which is preliminary data.</text>
</comment>
<gene>
    <name evidence="1" type="ORF">NLG97_g10007</name>
</gene>
<proteinExistence type="predicted"/>
<accession>A0ACC1QEF3</accession>